<dbReference type="GO" id="GO:0030424">
    <property type="term" value="C:axon"/>
    <property type="evidence" value="ECO:0007669"/>
    <property type="project" value="TreeGrafter"/>
</dbReference>
<feature type="domain" description="Ig-like" evidence="4">
    <location>
        <begin position="73"/>
        <end position="154"/>
    </location>
</feature>
<dbReference type="SMART" id="SM00408">
    <property type="entry name" value="IGc2"/>
    <property type="match status" value="3"/>
</dbReference>
<keyword evidence="7" id="KW-1185">Reference proteome</keyword>
<feature type="domain" description="Fibronectin type-III" evidence="5">
    <location>
        <begin position="460"/>
        <end position="553"/>
    </location>
</feature>
<evidence type="ECO:0000313" key="7">
    <source>
        <dbReference type="Proteomes" id="UP000410492"/>
    </source>
</evidence>
<dbReference type="InterPro" id="IPR007110">
    <property type="entry name" value="Ig-like_dom"/>
</dbReference>
<protein>
    <recommendedName>
        <fullName evidence="8">Protein turtle</fullName>
    </recommendedName>
</protein>
<feature type="domain" description="Ig-like" evidence="4">
    <location>
        <begin position="272"/>
        <end position="362"/>
    </location>
</feature>
<feature type="transmembrane region" description="Helical" evidence="3">
    <location>
        <begin position="662"/>
        <end position="686"/>
    </location>
</feature>
<dbReference type="FunFam" id="2.60.40.10:FF:001149">
    <property type="entry name" value="Turtle, isoform H"/>
    <property type="match status" value="1"/>
</dbReference>
<dbReference type="PROSITE" id="PS50835">
    <property type="entry name" value="IG_LIKE"/>
    <property type="match status" value="4"/>
</dbReference>
<dbReference type="InterPro" id="IPR036116">
    <property type="entry name" value="FN3_sf"/>
</dbReference>
<proteinExistence type="predicted"/>
<keyword evidence="3" id="KW-1133">Transmembrane helix</keyword>
<dbReference type="EMBL" id="CAACVG010008331">
    <property type="protein sequence ID" value="VEN49371.1"/>
    <property type="molecule type" value="Genomic_DNA"/>
</dbReference>
<dbReference type="Pfam" id="PF07679">
    <property type="entry name" value="I-set"/>
    <property type="match status" value="1"/>
</dbReference>
<organism evidence="6 7">
    <name type="scientific">Callosobruchus maculatus</name>
    <name type="common">Southern cowpea weevil</name>
    <name type="synonym">Pulse bruchid</name>
    <dbReference type="NCBI Taxonomy" id="64391"/>
    <lineage>
        <taxon>Eukaryota</taxon>
        <taxon>Metazoa</taxon>
        <taxon>Ecdysozoa</taxon>
        <taxon>Arthropoda</taxon>
        <taxon>Hexapoda</taxon>
        <taxon>Insecta</taxon>
        <taxon>Pterygota</taxon>
        <taxon>Neoptera</taxon>
        <taxon>Endopterygota</taxon>
        <taxon>Coleoptera</taxon>
        <taxon>Polyphaga</taxon>
        <taxon>Cucujiformia</taxon>
        <taxon>Chrysomeloidea</taxon>
        <taxon>Chrysomelidae</taxon>
        <taxon>Bruchinae</taxon>
        <taxon>Bruchini</taxon>
        <taxon>Callosobruchus</taxon>
    </lineage>
</organism>
<dbReference type="CDD" id="cd00063">
    <property type="entry name" value="FN3"/>
    <property type="match status" value="2"/>
</dbReference>
<feature type="domain" description="Fibronectin type-III" evidence="5">
    <location>
        <begin position="569"/>
        <end position="659"/>
    </location>
</feature>
<feature type="domain" description="Ig-like" evidence="4">
    <location>
        <begin position="367"/>
        <end position="455"/>
    </location>
</feature>
<gene>
    <name evidence="6" type="ORF">CALMAC_LOCUS10507</name>
</gene>
<accession>A0A653CN91</accession>
<dbReference type="GO" id="GO:0007411">
    <property type="term" value="P:axon guidance"/>
    <property type="evidence" value="ECO:0007669"/>
    <property type="project" value="TreeGrafter"/>
</dbReference>
<evidence type="ECO:0000256" key="1">
    <source>
        <dbReference type="ARBA" id="ARBA00022737"/>
    </source>
</evidence>
<dbReference type="GO" id="GO:0005886">
    <property type="term" value="C:plasma membrane"/>
    <property type="evidence" value="ECO:0007669"/>
    <property type="project" value="TreeGrafter"/>
</dbReference>
<dbReference type="Gene3D" id="2.60.40.10">
    <property type="entry name" value="Immunoglobulins"/>
    <property type="match status" value="6"/>
</dbReference>
<dbReference type="SUPFAM" id="SSF49265">
    <property type="entry name" value="Fibronectin type III"/>
    <property type="match status" value="1"/>
</dbReference>
<dbReference type="InterPro" id="IPR036179">
    <property type="entry name" value="Ig-like_dom_sf"/>
</dbReference>
<dbReference type="PANTHER" id="PTHR10075:SF78">
    <property type="entry name" value="PROTEIN BORDERLESS"/>
    <property type="match status" value="1"/>
</dbReference>
<keyword evidence="3" id="KW-0812">Transmembrane</keyword>
<dbReference type="Pfam" id="PF13927">
    <property type="entry name" value="Ig_3"/>
    <property type="match status" value="1"/>
</dbReference>
<dbReference type="SMART" id="SM00060">
    <property type="entry name" value="FN3"/>
    <property type="match status" value="2"/>
</dbReference>
<dbReference type="InterPro" id="IPR003599">
    <property type="entry name" value="Ig_sub"/>
</dbReference>
<dbReference type="CDD" id="cd00096">
    <property type="entry name" value="Ig"/>
    <property type="match status" value="1"/>
</dbReference>
<feature type="transmembrane region" description="Helical" evidence="3">
    <location>
        <begin position="39"/>
        <end position="58"/>
    </location>
</feature>
<sequence length="701" mass="80037">MIHYQESRCVWSRKKEERRNTNRQDRLPKLAADNEMRNMFKSVILIVIGVVLTRGYYFDEDDNKPIYLTAAVGDYIVFNCDIDFPLNFPVPYKIFWKKQDEVIYSWQDGSVTEADEYVGRIQQVGRDQQKQFGRASINLTSIRESDVGWYECSIIFPNRTPPWRKNGTWFHLTVSGGNLLAIPPINRTVMEGAEVEFACMTKDEDIKVRWYKDGIVLSEYHDLTSRSWVTKENTLVIRPTDSGDYGEYECEAYNSQGDKQTAKAFLNVQYKAKVVYAPPEIHLPFGRPAIIDCHFRANPPLTNLRWEKDGFLFDPYNIQGVFYRRNGSLYFNKVDESHAGAYTCTPYNDLGTEGPSTNMHVLVQRPPVFVRTPHNLYLRKLGESVEMPCDARDGEDGHRPLIVWYKKDGGTLPVGRYSIKDGNLTITEIQTDDRGVYQCSATNKAATITAETELLVENIPSSAPYNLTAVSSPTSVHLTWTMARHTSNVDFSVWFRQKDGTEWKTHQVPSSKALEATVTNLIPGTEYEFMVLCRDTDDVGLFSKSVRVWTKSLEGETDTLTGPFPSIGYPRNVTVTPVDDGLLVTWLHPDYGLERLKWYIVRWNPSHEDYIFSTGDTTNTSFLITKISEGQEYDIQVVALSIDDQQAVSEKVRTTFPGYKSLGAVSTGVILGFAFLGAGFVVFYYVRRKWCQSYHQPNIKN</sequence>
<dbReference type="SMART" id="SM00409">
    <property type="entry name" value="IG"/>
    <property type="match status" value="4"/>
</dbReference>
<evidence type="ECO:0000259" key="4">
    <source>
        <dbReference type="PROSITE" id="PS50835"/>
    </source>
</evidence>
<evidence type="ECO:0000256" key="3">
    <source>
        <dbReference type="SAM" id="Phobius"/>
    </source>
</evidence>
<dbReference type="InterPro" id="IPR013783">
    <property type="entry name" value="Ig-like_fold"/>
</dbReference>
<dbReference type="AlphaFoldDB" id="A0A653CN91"/>
<dbReference type="OrthoDB" id="6234674at2759"/>
<dbReference type="InterPro" id="IPR003961">
    <property type="entry name" value="FN3_dom"/>
</dbReference>
<dbReference type="InterPro" id="IPR003598">
    <property type="entry name" value="Ig_sub2"/>
</dbReference>
<dbReference type="Pfam" id="PF13895">
    <property type="entry name" value="Ig_2"/>
    <property type="match status" value="1"/>
</dbReference>
<evidence type="ECO:0008006" key="8">
    <source>
        <dbReference type="Google" id="ProtNLM"/>
    </source>
</evidence>
<dbReference type="SUPFAM" id="SSF48726">
    <property type="entry name" value="Immunoglobulin"/>
    <property type="match status" value="4"/>
</dbReference>
<dbReference type="InterPro" id="IPR013098">
    <property type="entry name" value="Ig_I-set"/>
</dbReference>
<dbReference type="GO" id="GO:0098632">
    <property type="term" value="F:cell-cell adhesion mediator activity"/>
    <property type="evidence" value="ECO:0007669"/>
    <property type="project" value="TreeGrafter"/>
</dbReference>
<keyword evidence="1" id="KW-0677">Repeat</keyword>
<feature type="domain" description="Ig-like" evidence="4">
    <location>
        <begin position="177"/>
        <end position="267"/>
    </location>
</feature>
<evidence type="ECO:0000313" key="6">
    <source>
        <dbReference type="EMBL" id="VEN49371.1"/>
    </source>
</evidence>
<reference evidence="6 7" key="1">
    <citation type="submission" date="2019-01" db="EMBL/GenBank/DDBJ databases">
        <authorList>
            <person name="Sayadi A."/>
        </authorList>
    </citation>
    <scope>NUCLEOTIDE SEQUENCE [LARGE SCALE GENOMIC DNA]</scope>
</reference>
<dbReference type="Pfam" id="PF00041">
    <property type="entry name" value="fn3"/>
    <property type="match status" value="2"/>
</dbReference>
<dbReference type="PANTHER" id="PTHR10075">
    <property type="entry name" value="BASIGIN RELATED"/>
    <property type="match status" value="1"/>
</dbReference>
<dbReference type="GO" id="GO:0070593">
    <property type="term" value="P:dendrite self-avoidance"/>
    <property type="evidence" value="ECO:0007669"/>
    <property type="project" value="TreeGrafter"/>
</dbReference>
<keyword evidence="2" id="KW-0393">Immunoglobulin domain</keyword>
<keyword evidence="3" id="KW-0472">Membrane</keyword>
<dbReference type="PROSITE" id="PS50853">
    <property type="entry name" value="FN3"/>
    <property type="match status" value="2"/>
</dbReference>
<evidence type="ECO:0000256" key="2">
    <source>
        <dbReference type="ARBA" id="ARBA00023319"/>
    </source>
</evidence>
<dbReference type="GO" id="GO:0007156">
    <property type="term" value="P:homophilic cell adhesion via plasma membrane adhesion molecules"/>
    <property type="evidence" value="ECO:0007669"/>
    <property type="project" value="TreeGrafter"/>
</dbReference>
<name>A0A653CN91_CALMS</name>
<evidence type="ECO:0000259" key="5">
    <source>
        <dbReference type="PROSITE" id="PS50853"/>
    </source>
</evidence>
<dbReference type="Proteomes" id="UP000410492">
    <property type="component" value="Unassembled WGS sequence"/>
</dbReference>